<feature type="domain" description="Sigma-54 factor interaction" evidence="6">
    <location>
        <begin position="148"/>
        <end position="376"/>
    </location>
</feature>
<dbReference type="SUPFAM" id="SSF52540">
    <property type="entry name" value="P-loop containing nucleoside triphosphate hydrolases"/>
    <property type="match status" value="1"/>
</dbReference>
<dbReference type="SMART" id="SM00091">
    <property type="entry name" value="PAS"/>
    <property type="match status" value="1"/>
</dbReference>
<evidence type="ECO:0000256" key="2">
    <source>
        <dbReference type="ARBA" id="ARBA00022840"/>
    </source>
</evidence>
<evidence type="ECO:0000256" key="1">
    <source>
        <dbReference type="ARBA" id="ARBA00022741"/>
    </source>
</evidence>
<dbReference type="PANTHER" id="PTHR32071:SF112">
    <property type="entry name" value="REGULATORY PROTEIN"/>
    <property type="match status" value="1"/>
</dbReference>
<sequence>MDTDLNQGIALFGDFFDAIGLSVAIIDQDGRYAYYNQECSQLDEYTAEQALGAYLLELYPELDENSSTLLQALRQGRSYRNHYQRYRNPRGKAVHQVHTTLPLKRADGRIVGAVELSRDLTVVSPLHQALVDLQQSVEEEADGGLMGIITDDAAMKQLIHQARRLARADVQVLIHGETGTGKELFARLLHQEGPRAERPFVVLNCAALPEPLFESTLFGTVRGAFTGAEDRRGVLESAHGGTLFLDEINSLPLSIQGKLLRALQEGTFSRVGSGAEVRVDVRVVAASNESPQRMLDERKIRPDLLYRLNVGCLAVPPLRERLRDIPLLAQAFLRKHGKVTGHRVQRISHAVMERMLRYHWPGNVRMLENVLLRSLILCEGGDELDFLLLEEEGEAAQRRVEERRPSAPAAPPPDGEGTLEQRMARYERRLLVDCLEGCANLTEAARRLGLPRATLQYKLKKHGIQLARTVLG</sequence>
<dbReference type="Proteomes" id="UP001515641">
    <property type="component" value="Unassembled WGS sequence"/>
</dbReference>
<evidence type="ECO:0000313" key="7">
    <source>
        <dbReference type="EMBL" id="NHR08750.1"/>
    </source>
</evidence>
<dbReference type="SMART" id="SM00382">
    <property type="entry name" value="AAA"/>
    <property type="match status" value="1"/>
</dbReference>
<dbReference type="Gene3D" id="3.40.50.300">
    <property type="entry name" value="P-loop containing nucleotide triphosphate hydrolases"/>
    <property type="match status" value="1"/>
</dbReference>
<dbReference type="Pfam" id="PF08448">
    <property type="entry name" value="PAS_4"/>
    <property type="match status" value="1"/>
</dbReference>
<dbReference type="InterPro" id="IPR035965">
    <property type="entry name" value="PAS-like_dom_sf"/>
</dbReference>
<dbReference type="InterPro" id="IPR013656">
    <property type="entry name" value="PAS_4"/>
</dbReference>
<evidence type="ECO:0000313" key="8">
    <source>
        <dbReference type="Proteomes" id="UP001515641"/>
    </source>
</evidence>
<dbReference type="InterPro" id="IPR002197">
    <property type="entry name" value="HTH_Fis"/>
</dbReference>
<dbReference type="CDD" id="cd00130">
    <property type="entry name" value="PAS"/>
    <property type="match status" value="1"/>
</dbReference>
<dbReference type="SUPFAM" id="SSF55785">
    <property type="entry name" value="PYP-like sensor domain (PAS domain)"/>
    <property type="match status" value="1"/>
</dbReference>
<dbReference type="PROSITE" id="PS00675">
    <property type="entry name" value="SIGMA54_INTERACT_1"/>
    <property type="match status" value="1"/>
</dbReference>
<dbReference type="InterPro" id="IPR025943">
    <property type="entry name" value="Sigma_54_int_dom_ATP-bd_2"/>
</dbReference>
<keyword evidence="4" id="KW-0804">Transcription</keyword>
<dbReference type="Gene3D" id="1.10.10.60">
    <property type="entry name" value="Homeodomain-like"/>
    <property type="match status" value="1"/>
</dbReference>
<dbReference type="InterPro" id="IPR009057">
    <property type="entry name" value="Homeodomain-like_sf"/>
</dbReference>
<keyword evidence="1" id="KW-0547">Nucleotide-binding</keyword>
<evidence type="ECO:0000256" key="4">
    <source>
        <dbReference type="ARBA" id="ARBA00023163"/>
    </source>
</evidence>
<comment type="caution">
    <text evidence="7">The sequence shown here is derived from an EMBL/GenBank/DDBJ whole genome shotgun (WGS) entry which is preliminary data.</text>
</comment>
<keyword evidence="2" id="KW-0067">ATP-binding</keyword>
<dbReference type="EMBL" id="JAAOMA010000090">
    <property type="protein sequence ID" value="NHR08750.1"/>
    <property type="molecule type" value="Genomic_DNA"/>
</dbReference>
<dbReference type="RefSeq" id="WP_166454350.1">
    <property type="nucleotide sequence ID" value="NZ_JAAOMA010000090.1"/>
</dbReference>
<dbReference type="InterPro" id="IPR003593">
    <property type="entry name" value="AAA+_ATPase"/>
</dbReference>
<dbReference type="InterPro" id="IPR027417">
    <property type="entry name" value="P-loop_NTPase"/>
</dbReference>
<dbReference type="PROSITE" id="PS00676">
    <property type="entry name" value="SIGMA54_INTERACT_2"/>
    <property type="match status" value="1"/>
</dbReference>
<dbReference type="NCBIfam" id="TIGR00229">
    <property type="entry name" value="sensory_box"/>
    <property type="match status" value="1"/>
</dbReference>
<dbReference type="Gene3D" id="3.30.450.20">
    <property type="entry name" value="PAS domain"/>
    <property type="match status" value="1"/>
</dbReference>
<accession>A0ABX0LD84</accession>
<dbReference type="PROSITE" id="PS50045">
    <property type="entry name" value="SIGMA54_INTERACT_4"/>
    <property type="match status" value="1"/>
</dbReference>
<dbReference type="InterPro" id="IPR002078">
    <property type="entry name" value="Sigma_54_int"/>
</dbReference>
<feature type="region of interest" description="Disordered" evidence="5">
    <location>
        <begin position="397"/>
        <end position="419"/>
    </location>
</feature>
<evidence type="ECO:0000256" key="3">
    <source>
        <dbReference type="ARBA" id="ARBA00023015"/>
    </source>
</evidence>
<dbReference type="PANTHER" id="PTHR32071">
    <property type="entry name" value="TRANSCRIPTIONAL REGULATORY PROTEIN"/>
    <property type="match status" value="1"/>
</dbReference>
<organism evidence="7 8">
    <name type="scientific">Chromobacterium fluminis</name>
    <dbReference type="NCBI Taxonomy" id="3044269"/>
    <lineage>
        <taxon>Bacteria</taxon>
        <taxon>Pseudomonadati</taxon>
        <taxon>Pseudomonadota</taxon>
        <taxon>Betaproteobacteria</taxon>
        <taxon>Neisseriales</taxon>
        <taxon>Chromobacteriaceae</taxon>
        <taxon>Chromobacterium</taxon>
    </lineage>
</organism>
<dbReference type="Pfam" id="PF02954">
    <property type="entry name" value="HTH_8"/>
    <property type="match status" value="1"/>
</dbReference>
<dbReference type="InterPro" id="IPR025662">
    <property type="entry name" value="Sigma_54_int_dom_ATP-bd_1"/>
</dbReference>
<protein>
    <submittedName>
        <fullName evidence="7">Sigma 54-interacting transcriptional regulator</fullName>
    </submittedName>
</protein>
<dbReference type="InterPro" id="IPR000014">
    <property type="entry name" value="PAS"/>
</dbReference>
<dbReference type="Pfam" id="PF25601">
    <property type="entry name" value="AAA_lid_14"/>
    <property type="match status" value="1"/>
</dbReference>
<evidence type="ECO:0000259" key="6">
    <source>
        <dbReference type="PROSITE" id="PS50045"/>
    </source>
</evidence>
<keyword evidence="8" id="KW-1185">Reference proteome</keyword>
<gene>
    <name evidence="7" type="ORF">HA052_26535</name>
</gene>
<dbReference type="InterPro" id="IPR058031">
    <property type="entry name" value="AAA_lid_NorR"/>
</dbReference>
<name>A0ABX0LD84_9NEIS</name>
<evidence type="ECO:0000256" key="5">
    <source>
        <dbReference type="SAM" id="MobiDB-lite"/>
    </source>
</evidence>
<dbReference type="CDD" id="cd00009">
    <property type="entry name" value="AAA"/>
    <property type="match status" value="1"/>
</dbReference>
<proteinExistence type="predicted"/>
<reference evidence="7 8" key="1">
    <citation type="submission" date="2020-03" db="EMBL/GenBank/DDBJ databases">
        <title>Draft genome sequence of environmentally isolated cultures.</title>
        <authorList>
            <person name="Wilson H.S."/>
            <person name="De Leon M.E."/>
        </authorList>
    </citation>
    <scope>NUCLEOTIDE SEQUENCE [LARGE SCALE GENOMIC DNA]</scope>
    <source>
        <strain evidence="7 8">HSC-31F16</strain>
    </source>
</reference>
<dbReference type="SUPFAM" id="SSF46689">
    <property type="entry name" value="Homeodomain-like"/>
    <property type="match status" value="1"/>
</dbReference>
<dbReference type="Gene3D" id="1.10.8.60">
    <property type="match status" value="1"/>
</dbReference>
<keyword evidence="3" id="KW-0805">Transcription regulation</keyword>
<dbReference type="Pfam" id="PF00158">
    <property type="entry name" value="Sigma54_activat"/>
    <property type="match status" value="1"/>
</dbReference>